<dbReference type="GO" id="GO:0006298">
    <property type="term" value="P:mismatch repair"/>
    <property type="evidence" value="ECO:0007669"/>
    <property type="project" value="InterPro"/>
</dbReference>
<evidence type="ECO:0000256" key="1">
    <source>
        <dbReference type="ARBA" id="ARBA00022730"/>
    </source>
</evidence>
<keyword evidence="6 7" id="KW-0238">DNA-binding</keyword>
<dbReference type="Pfam" id="PF20297">
    <property type="entry name" value="MSSS"/>
    <property type="match status" value="1"/>
</dbReference>
<dbReference type="InterPro" id="IPR046893">
    <property type="entry name" value="MSSS"/>
</dbReference>
<comment type="subunit">
    <text evidence="7">Homodimer. Binds to stalled ribosomes, contacting rRNA.</text>
</comment>
<dbReference type="EMBL" id="LORN02000015">
    <property type="protein sequence ID" value="PNN21420.1"/>
    <property type="molecule type" value="Genomic_DNA"/>
</dbReference>
<dbReference type="GO" id="GO:0016887">
    <property type="term" value="F:ATP hydrolysis activity"/>
    <property type="evidence" value="ECO:0007669"/>
    <property type="project" value="InterPro"/>
</dbReference>
<dbReference type="FunFam" id="3.40.50.300:FF:000830">
    <property type="entry name" value="Endonuclease MutS2"/>
    <property type="match status" value="1"/>
</dbReference>
<dbReference type="CDD" id="cd03280">
    <property type="entry name" value="ABC_MutS2"/>
    <property type="match status" value="1"/>
</dbReference>
<dbReference type="InterPro" id="IPR005747">
    <property type="entry name" value="MutS2"/>
</dbReference>
<comment type="function">
    <text evidence="7">Endonuclease that is involved in the suppression of homologous recombination and thus may have a key role in the control of bacterial genetic diversity.</text>
</comment>
<dbReference type="InterPro" id="IPR036187">
    <property type="entry name" value="DNA_mismatch_repair_MutS_sf"/>
</dbReference>
<dbReference type="Proteomes" id="UP000053523">
    <property type="component" value="Unassembled WGS sequence"/>
</dbReference>
<dbReference type="PANTHER" id="PTHR48466">
    <property type="entry name" value="OS10G0509000 PROTEIN-RELATED"/>
    <property type="match status" value="1"/>
</dbReference>
<keyword evidence="4 7" id="KW-0067">ATP-binding</keyword>
<dbReference type="SMART" id="SM00533">
    <property type="entry name" value="MUTSd"/>
    <property type="match status" value="1"/>
</dbReference>
<dbReference type="GO" id="GO:0030983">
    <property type="term" value="F:mismatched DNA binding"/>
    <property type="evidence" value="ECO:0007669"/>
    <property type="project" value="InterPro"/>
</dbReference>
<dbReference type="GO" id="GO:0019843">
    <property type="term" value="F:rRNA binding"/>
    <property type="evidence" value="ECO:0007669"/>
    <property type="project" value="UniProtKB-UniRule"/>
</dbReference>
<dbReference type="SUPFAM" id="SSF48334">
    <property type="entry name" value="DNA repair protein MutS, domain III"/>
    <property type="match status" value="1"/>
</dbReference>
<dbReference type="InterPro" id="IPR007696">
    <property type="entry name" value="DNA_mismatch_repair_MutS_core"/>
</dbReference>
<feature type="binding site" evidence="7">
    <location>
        <begin position="337"/>
        <end position="344"/>
    </location>
    <ligand>
        <name>ATP</name>
        <dbReference type="ChEBI" id="CHEBI:30616"/>
    </ligand>
</feature>
<dbReference type="GO" id="GO:0140664">
    <property type="term" value="F:ATP-dependent DNA damage sensor activity"/>
    <property type="evidence" value="ECO:0007669"/>
    <property type="project" value="InterPro"/>
</dbReference>
<evidence type="ECO:0000256" key="3">
    <source>
        <dbReference type="ARBA" id="ARBA00022801"/>
    </source>
</evidence>
<name>A0A2K0A8S0_STAHA</name>
<dbReference type="Pfam" id="PF01713">
    <property type="entry name" value="Smr"/>
    <property type="match status" value="1"/>
</dbReference>
<dbReference type="SMART" id="SM00534">
    <property type="entry name" value="MUTSac"/>
    <property type="match status" value="1"/>
</dbReference>
<dbReference type="Gene3D" id="3.40.50.300">
    <property type="entry name" value="P-loop containing nucleotide triphosphate hydrolases"/>
    <property type="match status" value="1"/>
</dbReference>
<dbReference type="InterPro" id="IPR000432">
    <property type="entry name" value="DNA_mismatch_repair_MutS_C"/>
</dbReference>
<dbReference type="GO" id="GO:0043023">
    <property type="term" value="F:ribosomal large subunit binding"/>
    <property type="evidence" value="ECO:0007669"/>
    <property type="project" value="UniProtKB-UniRule"/>
</dbReference>
<dbReference type="SUPFAM" id="SSF160443">
    <property type="entry name" value="SMR domain-like"/>
    <property type="match status" value="1"/>
</dbReference>
<evidence type="ECO:0000256" key="5">
    <source>
        <dbReference type="ARBA" id="ARBA00022884"/>
    </source>
</evidence>
<evidence type="ECO:0000259" key="9">
    <source>
        <dbReference type="PROSITE" id="PS50828"/>
    </source>
</evidence>
<proteinExistence type="inferred from homology"/>
<dbReference type="InterPro" id="IPR002625">
    <property type="entry name" value="Smr_dom"/>
</dbReference>
<dbReference type="EC" id="3.1.-.-" evidence="7"/>
<dbReference type="Pfam" id="PF00488">
    <property type="entry name" value="MutS_V"/>
    <property type="match status" value="1"/>
</dbReference>
<organism evidence="10 11">
    <name type="scientific">Staphylococcus haemolyticus</name>
    <dbReference type="NCBI Taxonomy" id="1283"/>
    <lineage>
        <taxon>Bacteria</taxon>
        <taxon>Bacillati</taxon>
        <taxon>Bacillota</taxon>
        <taxon>Bacilli</taxon>
        <taxon>Bacillales</taxon>
        <taxon>Staphylococcaceae</taxon>
        <taxon>Staphylococcus</taxon>
    </lineage>
</organism>
<dbReference type="GO" id="GO:0045910">
    <property type="term" value="P:negative regulation of DNA recombination"/>
    <property type="evidence" value="ECO:0007669"/>
    <property type="project" value="InterPro"/>
</dbReference>
<keyword evidence="7" id="KW-0540">Nuclease</keyword>
<dbReference type="SUPFAM" id="SSF52540">
    <property type="entry name" value="P-loop containing nucleoside triphosphate hydrolases"/>
    <property type="match status" value="1"/>
</dbReference>
<dbReference type="HAMAP" id="MF_00092">
    <property type="entry name" value="MutS2"/>
    <property type="match status" value="1"/>
</dbReference>
<evidence type="ECO:0000256" key="8">
    <source>
        <dbReference type="SAM" id="Coils"/>
    </source>
</evidence>
<dbReference type="Gene3D" id="3.30.1370.110">
    <property type="match status" value="1"/>
</dbReference>
<feature type="domain" description="Smr" evidence="9">
    <location>
        <begin position="708"/>
        <end position="783"/>
    </location>
</feature>
<evidence type="ECO:0000256" key="6">
    <source>
        <dbReference type="ARBA" id="ARBA00023125"/>
    </source>
</evidence>
<comment type="caution">
    <text evidence="10">The sequence shown here is derived from an EMBL/GenBank/DDBJ whole genome shotgun (WGS) entry which is preliminary data.</text>
</comment>
<keyword evidence="8" id="KW-0175">Coiled coil</keyword>
<keyword evidence="2 7" id="KW-0547">Nucleotide-binding</keyword>
<protein>
    <recommendedName>
        <fullName evidence="7">Endonuclease MutS2</fullName>
        <ecNumber evidence="7">3.1.-.-</ecNumber>
    </recommendedName>
    <alternativeName>
        <fullName evidence="7">Ribosome-associated protein quality control-upstream factor</fullName>
        <shortName evidence="7">RQC-upstream factor</shortName>
        <shortName evidence="7">RqcU</shortName>
        <ecNumber evidence="7">3.6.4.-</ecNumber>
    </alternativeName>
</protein>
<keyword evidence="1 7" id="KW-0699">rRNA-binding</keyword>
<feature type="coiled-coil region" evidence="8">
    <location>
        <begin position="518"/>
        <end position="602"/>
    </location>
</feature>
<dbReference type="NCBIfam" id="TIGR01069">
    <property type="entry name" value="mutS2"/>
    <property type="match status" value="1"/>
</dbReference>
<evidence type="ECO:0000256" key="4">
    <source>
        <dbReference type="ARBA" id="ARBA00022840"/>
    </source>
</evidence>
<dbReference type="InterPro" id="IPR027417">
    <property type="entry name" value="P-loop_NTPase"/>
</dbReference>
<dbReference type="PROSITE" id="PS50828">
    <property type="entry name" value="SMR"/>
    <property type="match status" value="1"/>
</dbReference>
<sequence length="783" mass="88783">MRQKTLDVLEFDKIKSFVASETISDLGREKVSKMSPATDFETVEFQMNETDEISQIYNKYRLPSLSGLAKISPLIHRANIGGVLNVTELNLVKRLIQVQNQFKTFYNQLLEEDEQVVKYPILNDKMNQLPILSDLFQEINEKCDTHDLYDSASYELQGIRSKISSTNQRIRQNLDRIVKSQSNQKKLSDAIITVRNDRNVIPVKAEYRQDFKGIVHDQSASGQTLYIEPSSIVEMNNQISRLRNDEAVERERILTELTGMVAAEADGCLIAESVMGQIDFLTAKARYARSIKGTKPTFYKDRTVYLPNAYHPLLNKDTVVANTIEFVDDIETVIITGPNTGGKTVTLKTLGLIIIMAQSGLLIPTLDGSQLSVFENVYCDIGDEQSIEQSLSTFSSHMKNIVEILQETDKNSLVLFDELGAGTDPSEGAALAMSILDHVREIGSLVMATTHYPELKAYSYNRKGVMNASVEFDVNTLSPTYKLLMGVPGRSNAFDISRKLGLSLGIINKAKTMIGTDEQEINSMIESLEKNSKRVDEQRIELDRLLKEAKITHDDLEQQYEQYKNYEKRLMDEAKEKANQRVKSATKEADSILKELRTLRDQKGADVKEHELIDKKKQLDDQYEERSIKQDIQKQKYDEIHEGDEVKVLSYGQKGEVLELVNEEEAVVQMGIIKMKLPIEDLEKTKKKKEKPTKMVTRQNRQTIKTELDLRGYRYEEAVGELDQYIDQAVLSNYEQVYIIHGKGTGALQKAVQNHLKKHKSVKSYRGGMPSEGGFGVTVAELK</sequence>
<dbReference type="InterPro" id="IPR045076">
    <property type="entry name" value="MutS"/>
</dbReference>
<accession>A0A2K0A8S0</accession>
<dbReference type="PIRSF" id="PIRSF005814">
    <property type="entry name" value="MutS_YshD"/>
    <property type="match status" value="1"/>
</dbReference>
<evidence type="ECO:0000256" key="7">
    <source>
        <dbReference type="HAMAP-Rule" id="MF_00092"/>
    </source>
</evidence>
<comment type="similarity">
    <text evidence="7">Belongs to the DNA mismatch repair MutS family. MutS2 subfamily.</text>
</comment>
<dbReference type="GO" id="GO:0004519">
    <property type="term" value="F:endonuclease activity"/>
    <property type="evidence" value="ECO:0007669"/>
    <property type="project" value="UniProtKB-UniRule"/>
</dbReference>
<dbReference type="GO" id="GO:0005524">
    <property type="term" value="F:ATP binding"/>
    <property type="evidence" value="ECO:0007669"/>
    <property type="project" value="UniProtKB-UniRule"/>
</dbReference>
<keyword evidence="3 7" id="KW-0378">Hydrolase</keyword>
<keyword evidence="5 7" id="KW-0694">RNA-binding</keyword>
<dbReference type="InterPro" id="IPR036063">
    <property type="entry name" value="Smr_dom_sf"/>
</dbReference>
<reference evidence="10 11" key="1">
    <citation type="submission" date="2017-12" db="EMBL/GenBank/DDBJ databases">
        <title>FDA dAtabase for Regulatory Grade micrObial Sequences (FDA-ARGOS): Supporting development and validation of Infectious Disease Dx tests.</title>
        <authorList>
            <person name="Hoffmann M."/>
            <person name="Allard M."/>
            <person name="Evans P."/>
            <person name="Brown E."/>
            <person name="Tallon L."/>
            <person name="Sadzewicz L."/>
            <person name="Sengamalay N."/>
            <person name="Ott S."/>
            <person name="Godinez A."/>
            <person name="Nagaraj S."/>
            <person name="Vavikolanu K."/>
            <person name="Aluvathingal J."/>
            <person name="Nadendla S."/>
            <person name="Sichtig H."/>
        </authorList>
    </citation>
    <scope>NUCLEOTIDE SEQUENCE [LARGE SCALE GENOMIC DNA]</scope>
    <source>
        <strain evidence="10 11">FDAARGOS_148</strain>
    </source>
</reference>
<evidence type="ECO:0000256" key="2">
    <source>
        <dbReference type="ARBA" id="ARBA00022741"/>
    </source>
</evidence>
<dbReference type="PROSITE" id="PS00486">
    <property type="entry name" value="DNA_MISMATCH_REPAIR_2"/>
    <property type="match status" value="1"/>
</dbReference>
<dbReference type="SMART" id="SM00463">
    <property type="entry name" value="SMR"/>
    <property type="match status" value="1"/>
</dbReference>
<dbReference type="RefSeq" id="WP_037549442.1">
    <property type="nucleotide sequence ID" value="NZ_CAJCGD010000005.1"/>
</dbReference>
<dbReference type="EC" id="3.6.4.-" evidence="7"/>
<comment type="function">
    <text evidence="7">Acts as a ribosome collision sensor, splitting the ribosome into its 2 subunits. Detects stalled/collided 70S ribosomes which it binds and splits by an ATP-hydrolysis driven conformational change. Acts upstream of the ribosome quality control system (RQC), a ribosome-associated complex that mediates the extraction of incompletely synthesized nascent chains from stalled ribosomes and their subsequent degradation. Probably generates substrates for RQC.</text>
</comment>
<evidence type="ECO:0000313" key="11">
    <source>
        <dbReference type="Proteomes" id="UP000053523"/>
    </source>
</evidence>
<dbReference type="AlphaFoldDB" id="A0A2K0A8S0"/>
<dbReference type="GO" id="GO:0072344">
    <property type="term" value="P:rescue of stalled ribosome"/>
    <property type="evidence" value="ECO:0007669"/>
    <property type="project" value="UniProtKB-UniRule"/>
</dbReference>
<keyword evidence="7 10" id="KW-0255">Endonuclease</keyword>
<gene>
    <name evidence="7" type="primary">mutS2</name>
    <name evidence="7" type="synonym">rqcU</name>
    <name evidence="10" type="ORF">AL503_011815</name>
</gene>
<dbReference type="PANTHER" id="PTHR48466:SF2">
    <property type="entry name" value="OS10G0509000 PROTEIN"/>
    <property type="match status" value="1"/>
</dbReference>
<evidence type="ECO:0000313" key="10">
    <source>
        <dbReference type="EMBL" id="PNN21420.1"/>
    </source>
</evidence>